<reference evidence="10 11" key="1">
    <citation type="submission" date="2022-12" db="EMBL/GenBank/DDBJ databases">
        <title>Chromosome-level genome of Tegillarca granosa.</title>
        <authorList>
            <person name="Kim J."/>
        </authorList>
    </citation>
    <scope>NUCLEOTIDE SEQUENCE [LARGE SCALE GENOMIC DNA]</scope>
    <source>
        <strain evidence="10">Teg-2019</strain>
        <tissue evidence="10">Adductor muscle</tissue>
    </source>
</reference>
<feature type="compositionally biased region" description="Acidic residues" evidence="9">
    <location>
        <begin position="269"/>
        <end position="287"/>
    </location>
</feature>
<evidence type="ECO:0000313" key="11">
    <source>
        <dbReference type="Proteomes" id="UP001217089"/>
    </source>
</evidence>
<evidence type="ECO:0000256" key="7">
    <source>
        <dbReference type="ARBA" id="ARBA00023474"/>
    </source>
</evidence>
<evidence type="ECO:0000313" key="10">
    <source>
        <dbReference type="EMBL" id="KAJ8305309.1"/>
    </source>
</evidence>
<keyword evidence="6" id="KW-0539">Nucleus</keyword>
<dbReference type="InterPro" id="IPR015445">
    <property type="entry name" value="TBP-like"/>
</dbReference>
<organism evidence="10 11">
    <name type="scientific">Tegillarca granosa</name>
    <name type="common">Malaysian cockle</name>
    <name type="synonym">Anadara granosa</name>
    <dbReference type="NCBI Taxonomy" id="220873"/>
    <lineage>
        <taxon>Eukaryota</taxon>
        <taxon>Metazoa</taxon>
        <taxon>Spiralia</taxon>
        <taxon>Lophotrochozoa</taxon>
        <taxon>Mollusca</taxon>
        <taxon>Bivalvia</taxon>
        <taxon>Autobranchia</taxon>
        <taxon>Pteriomorphia</taxon>
        <taxon>Arcoida</taxon>
        <taxon>Arcoidea</taxon>
        <taxon>Arcidae</taxon>
        <taxon>Tegillarca</taxon>
    </lineage>
</organism>
<evidence type="ECO:0000256" key="8">
    <source>
        <dbReference type="ARBA" id="ARBA00033173"/>
    </source>
</evidence>
<dbReference type="EMBL" id="JARBDR010000813">
    <property type="protein sequence ID" value="KAJ8305309.1"/>
    <property type="molecule type" value="Genomic_DNA"/>
</dbReference>
<name>A0ABQ9EKF0_TEGGR</name>
<evidence type="ECO:0000256" key="5">
    <source>
        <dbReference type="ARBA" id="ARBA00023163"/>
    </source>
</evidence>
<keyword evidence="5" id="KW-0804">Transcription</keyword>
<evidence type="ECO:0000256" key="3">
    <source>
        <dbReference type="ARBA" id="ARBA00023015"/>
    </source>
</evidence>
<comment type="caution">
    <text evidence="10">The sequence shown here is derived from an EMBL/GenBank/DDBJ whole genome shotgun (WGS) entry which is preliminary data.</text>
</comment>
<comment type="subcellular location">
    <subcellularLocation>
        <location evidence="1">Nucleus</location>
    </subcellularLocation>
</comment>
<proteinExistence type="inferred from homology"/>
<comment type="similarity">
    <text evidence="2">Belongs to the TBP family.</text>
</comment>
<sequence>MAEVEQATNLLLQFDGEKNEETTENNCGVLQQYHQNDANILPVENSLALEENGHHQTNEIVHEQHNDDVIDIVINNVVSTFSTRCHLNLRRIAMEGIHVEFKRENGLRRPYTTASIWSSGKITVTGATSEEECRIAARKFARQLQKLGFNVRFTNYRVVNVLGTCTMPFRIKIIQFSKQFPENARIKEPKATLKVFSTGSITVTAPCVANVQSAIEHIYPLVSEFRADEDDIDDNLIAQEARFLKKRRVCVKPKRPVSSFDDFSKIKDDEFDDSSDDESYDSDESQN</sequence>
<evidence type="ECO:0000256" key="6">
    <source>
        <dbReference type="ARBA" id="ARBA00023242"/>
    </source>
</evidence>
<dbReference type="Proteomes" id="UP001217089">
    <property type="component" value="Unassembled WGS sequence"/>
</dbReference>
<evidence type="ECO:0000256" key="1">
    <source>
        <dbReference type="ARBA" id="ARBA00004123"/>
    </source>
</evidence>
<evidence type="ECO:0000256" key="4">
    <source>
        <dbReference type="ARBA" id="ARBA00023125"/>
    </source>
</evidence>
<dbReference type="InterPro" id="IPR000814">
    <property type="entry name" value="TBP"/>
</dbReference>
<evidence type="ECO:0000256" key="9">
    <source>
        <dbReference type="SAM" id="MobiDB-lite"/>
    </source>
</evidence>
<dbReference type="SUPFAM" id="SSF55945">
    <property type="entry name" value="TATA-box binding protein-like"/>
    <property type="match status" value="2"/>
</dbReference>
<dbReference type="PANTHER" id="PTHR10126">
    <property type="entry name" value="TATA-BOX BINDING PROTEIN"/>
    <property type="match status" value="1"/>
</dbReference>
<dbReference type="Pfam" id="PF00352">
    <property type="entry name" value="TBP"/>
    <property type="match status" value="2"/>
</dbReference>
<keyword evidence="3" id="KW-0805">Transcription regulation</keyword>
<protein>
    <recommendedName>
        <fullName evidence="7">TATA box-binding protein-like 1</fullName>
    </recommendedName>
    <alternativeName>
        <fullName evidence="8">TBP-like factor</fullName>
    </alternativeName>
</protein>
<evidence type="ECO:0000256" key="2">
    <source>
        <dbReference type="ARBA" id="ARBA00005560"/>
    </source>
</evidence>
<dbReference type="Gene3D" id="3.30.310.10">
    <property type="entry name" value="TATA-Binding Protein"/>
    <property type="match status" value="2"/>
</dbReference>
<dbReference type="InterPro" id="IPR012295">
    <property type="entry name" value="TBP_dom_sf"/>
</dbReference>
<keyword evidence="11" id="KW-1185">Reference proteome</keyword>
<dbReference type="CDD" id="cd04517">
    <property type="entry name" value="TLF"/>
    <property type="match status" value="1"/>
</dbReference>
<feature type="region of interest" description="Disordered" evidence="9">
    <location>
        <begin position="257"/>
        <end position="287"/>
    </location>
</feature>
<gene>
    <name evidence="10" type="ORF">KUTeg_015854</name>
</gene>
<keyword evidence="4" id="KW-0238">DNA-binding</keyword>
<accession>A0ABQ9EKF0</accession>